<accession>A0A2T6BPK9</accession>
<dbReference type="GO" id="GO:0016020">
    <property type="term" value="C:membrane"/>
    <property type="evidence" value="ECO:0007669"/>
    <property type="project" value="UniProtKB-SubCell"/>
</dbReference>
<feature type="transmembrane region" description="Helical" evidence="5">
    <location>
        <begin position="76"/>
        <end position="94"/>
    </location>
</feature>
<evidence type="ECO:0000313" key="7">
    <source>
        <dbReference type="EMBL" id="PTX58005.1"/>
    </source>
</evidence>
<comment type="caution">
    <text evidence="7">The sequence shown here is derived from an EMBL/GenBank/DDBJ whole genome shotgun (WGS) entry which is preliminary data.</text>
</comment>
<evidence type="ECO:0000313" key="8">
    <source>
        <dbReference type="Proteomes" id="UP000243978"/>
    </source>
</evidence>
<gene>
    <name evidence="7" type="ORF">C8N43_2681</name>
</gene>
<dbReference type="OrthoDB" id="7917288at2"/>
<dbReference type="AlphaFoldDB" id="A0A2T6BPK9"/>
<keyword evidence="8" id="KW-1185">Reference proteome</keyword>
<dbReference type="EMBL" id="QBKS01000001">
    <property type="protein sequence ID" value="PTX58005.1"/>
    <property type="molecule type" value="Genomic_DNA"/>
</dbReference>
<comment type="subcellular location">
    <subcellularLocation>
        <location evidence="1">Membrane</location>
        <topology evidence="1">Multi-pass membrane protein</topology>
    </subcellularLocation>
</comment>
<evidence type="ECO:0000256" key="4">
    <source>
        <dbReference type="ARBA" id="ARBA00023136"/>
    </source>
</evidence>
<protein>
    <submittedName>
        <fullName evidence="7">Ferric reductase like protein</fullName>
    </submittedName>
</protein>
<sequence>MSRPPALTAWLALCFVLAGPVVIAALNPLLAYRGPEYIIGGFAGILALSLLTFQPLLAAGYLPGLATPKGRRWHKWTGIALIALVVLHVVGLYLTSAPDTLDALLLVSPTPFSIYGVSAMWAVFATAILVRLRRRLRPSVWRWVHNGLSAFIVVATVIHAVQIEGAMGQTSKYLACAAALLATATALIHLRVIAPLRR</sequence>
<name>A0A2T6BPK9_9RHOB</name>
<evidence type="ECO:0000259" key="6">
    <source>
        <dbReference type="Pfam" id="PF01794"/>
    </source>
</evidence>
<evidence type="ECO:0000256" key="3">
    <source>
        <dbReference type="ARBA" id="ARBA00022989"/>
    </source>
</evidence>
<dbReference type="InterPro" id="IPR013130">
    <property type="entry name" value="Fe3_Rdtase_TM_dom"/>
</dbReference>
<evidence type="ECO:0000256" key="2">
    <source>
        <dbReference type="ARBA" id="ARBA00022692"/>
    </source>
</evidence>
<feature type="transmembrane region" description="Helical" evidence="5">
    <location>
        <begin position="144"/>
        <end position="161"/>
    </location>
</feature>
<feature type="domain" description="Ferric oxidoreductase" evidence="6">
    <location>
        <begin position="43"/>
        <end position="155"/>
    </location>
</feature>
<evidence type="ECO:0000256" key="1">
    <source>
        <dbReference type="ARBA" id="ARBA00004141"/>
    </source>
</evidence>
<reference evidence="7 8" key="1">
    <citation type="submission" date="2018-04" db="EMBL/GenBank/DDBJ databases">
        <title>Genomic Encyclopedia of Archaeal and Bacterial Type Strains, Phase II (KMG-II): from individual species to whole genera.</title>
        <authorList>
            <person name="Goeker M."/>
        </authorList>
    </citation>
    <scope>NUCLEOTIDE SEQUENCE [LARGE SCALE GENOMIC DNA]</scope>
    <source>
        <strain evidence="7 8">DSM 100977</strain>
    </source>
</reference>
<dbReference type="Proteomes" id="UP000243978">
    <property type="component" value="Unassembled WGS sequence"/>
</dbReference>
<proteinExistence type="predicted"/>
<keyword evidence="4 5" id="KW-0472">Membrane</keyword>
<dbReference type="Pfam" id="PF01794">
    <property type="entry name" value="Ferric_reduct"/>
    <property type="match status" value="1"/>
</dbReference>
<feature type="transmembrane region" description="Helical" evidence="5">
    <location>
        <begin position="173"/>
        <end position="194"/>
    </location>
</feature>
<evidence type="ECO:0000256" key="5">
    <source>
        <dbReference type="SAM" id="Phobius"/>
    </source>
</evidence>
<keyword evidence="3 5" id="KW-1133">Transmembrane helix</keyword>
<dbReference type="RefSeq" id="WP_107846052.1">
    <property type="nucleotide sequence ID" value="NZ_QBKS01000001.1"/>
</dbReference>
<keyword evidence="2 5" id="KW-0812">Transmembrane</keyword>
<feature type="transmembrane region" description="Helical" evidence="5">
    <location>
        <begin position="114"/>
        <end position="132"/>
    </location>
</feature>
<feature type="transmembrane region" description="Helical" evidence="5">
    <location>
        <begin position="40"/>
        <end position="64"/>
    </location>
</feature>
<organism evidence="7 8">
    <name type="scientific">Litoreibacter ponti</name>
    <dbReference type="NCBI Taxonomy" id="1510457"/>
    <lineage>
        <taxon>Bacteria</taxon>
        <taxon>Pseudomonadati</taxon>
        <taxon>Pseudomonadota</taxon>
        <taxon>Alphaproteobacteria</taxon>
        <taxon>Rhodobacterales</taxon>
        <taxon>Roseobacteraceae</taxon>
        <taxon>Litoreibacter</taxon>
    </lineage>
</organism>